<dbReference type="SMART" id="SM00116">
    <property type="entry name" value="CBS"/>
    <property type="match status" value="2"/>
</dbReference>
<reference evidence="5" key="1">
    <citation type="journal article" date="2019" name="Int. J. Syst. Evol. Microbiol.">
        <title>The Global Catalogue of Microorganisms (GCM) 10K type strain sequencing project: providing services to taxonomists for standard genome sequencing and annotation.</title>
        <authorList>
            <consortium name="The Broad Institute Genomics Platform"/>
            <consortium name="The Broad Institute Genome Sequencing Center for Infectious Disease"/>
            <person name="Wu L."/>
            <person name="Ma J."/>
        </authorList>
    </citation>
    <scope>NUCLEOTIDE SEQUENCE [LARGE SCALE GENOMIC DNA]</scope>
    <source>
        <strain evidence="5">JCM 32105</strain>
    </source>
</reference>
<dbReference type="RefSeq" id="WP_345082854.1">
    <property type="nucleotide sequence ID" value="NZ_BAABFA010000014.1"/>
</dbReference>
<evidence type="ECO:0000313" key="5">
    <source>
        <dbReference type="Proteomes" id="UP001500067"/>
    </source>
</evidence>
<proteinExistence type="predicted"/>
<dbReference type="InterPro" id="IPR051257">
    <property type="entry name" value="Diverse_CBS-Domain"/>
</dbReference>
<dbReference type="Gene3D" id="3.10.580.10">
    <property type="entry name" value="CBS-domain"/>
    <property type="match status" value="1"/>
</dbReference>
<dbReference type="PANTHER" id="PTHR43080">
    <property type="entry name" value="CBS DOMAIN-CONTAINING PROTEIN CBSX3, MITOCHONDRIAL"/>
    <property type="match status" value="1"/>
</dbReference>
<feature type="domain" description="CBS" evidence="3">
    <location>
        <begin position="7"/>
        <end position="62"/>
    </location>
</feature>
<protein>
    <recommendedName>
        <fullName evidence="3">CBS domain-containing protein</fullName>
    </recommendedName>
</protein>
<dbReference type="PANTHER" id="PTHR43080:SF2">
    <property type="entry name" value="CBS DOMAIN-CONTAINING PROTEIN"/>
    <property type="match status" value="1"/>
</dbReference>
<comment type="caution">
    <text evidence="4">The sequence shown here is derived from an EMBL/GenBank/DDBJ whole genome shotgun (WGS) entry which is preliminary data.</text>
</comment>
<keyword evidence="5" id="KW-1185">Reference proteome</keyword>
<dbReference type="InterPro" id="IPR000644">
    <property type="entry name" value="CBS_dom"/>
</dbReference>
<dbReference type="Proteomes" id="UP001500067">
    <property type="component" value="Unassembled WGS sequence"/>
</dbReference>
<gene>
    <name evidence="4" type="ORF">GCM10023093_21260</name>
</gene>
<dbReference type="Pfam" id="PF00571">
    <property type="entry name" value="CBS"/>
    <property type="match status" value="2"/>
</dbReference>
<evidence type="ECO:0000313" key="4">
    <source>
        <dbReference type="EMBL" id="GAA4466724.1"/>
    </source>
</evidence>
<evidence type="ECO:0000259" key="3">
    <source>
        <dbReference type="PROSITE" id="PS51371"/>
    </source>
</evidence>
<evidence type="ECO:0000256" key="2">
    <source>
        <dbReference type="PROSITE-ProRule" id="PRU00703"/>
    </source>
</evidence>
<evidence type="ECO:0000256" key="1">
    <source>
        <dbReference type="ARBA" id="ARBA00023122"/>
    </source>
</evidence>
<dbReference type="PROSITE" id="PS51371">
    <property type="entry name" value="CBS"/>
    <property type="match status" value="1"/>
</dbReference>
<dbReference type="InterPro" id="IPR046342">
    <property type="entry name" value="CBS_dom_sf"/>
</dbReference>
<organism evidence="4 5">
    <name type="scientific">Nemorincola caseinilytica</name>
    <dbReference type="NCBI Taxonomy" id="2054315"/>
    <lineage>
        <taxon>Bacteria</taxon>
        <taxon>Pseudomonadati</taxon>
        <taxon>Bacteroidota</taxon>
        <taxon>Chitinophagia</taxon>
        <taxon>Chitinophagales</taxon>
        <taxon>Chitinophagaceae</taxon>
        <taxon>Nemorincola</taxon>
    </lineage>
</organism>
<sequence length="219" mass="24401">MSIERSVSLSTPTLSPADTIGKALQMMDEHKMAALPIVSDEEYIALVTEDHLLEAADDSVALDDPGMLQFRPAISSLSHPFDALRIMYEAKLSVLPVINTENKYMGSITKDTLIDHFATQTGISSPGGILVLEVSPRNYSMYEIARICENEDVAILGMQLHTGQEGMLEVTLKLNRTVLDAVVASFSRHNYHVTEVYGRESDKEDMLEKYNLLMNYINM</sequence>
<dbReference type="EMBL" id="BAABFA010000014">
    <property type="protein sequence ID" value="GAA4466724.1"/>
    <property type="molecule type" value="Genomic_DNA"/>
</dbReference>
<accession>A0ABP8NK06</accession>
<dbReference type="SUPFAM" id="SSF54631">
    <property type="entry name" value="CBS-domain pair"/>
    <property type="match status" value="1"/>
</dbReference>
<keyword evidence="1 2" id="KW-0129">CBS domain</keyword>
<name>A0ABP8NK06_9BACT</name>